<dbReference type="Gene3D" id="3.90.1420.10">
    <property type="entry name" value="Rubisco LSMT, substrate-binding domain"/>
    <property type="match status" value="1"/>
</dbReference>
<evidence type="ECO:0000313" key="8">
    <source>
        <dbReference type="Proteomes" id="UP001515480"/>
    </source>
</evidence>
<keyword evidence="5" id="KW-0732">Signal</keyword>
<dbReference type="InterPro" id="IPR036464">
    <property type="entry name" value="Rubisco_LSMT_subst-bd_sf"/>
</dbReference>
<feature type="domain" description="Rubisco LSMT substrate-binding" evidence="6">
    <location>
        <begin position="353"/>
        <end position="464"/>
    </location>
</feature>
<name>A0AB34JX58_PRYPA</name>
<dbReference type="EMBL" id="JBGBPQ010000004">
    <property type="protein sequence ID" value="KAL1525492.1"/>
    <property type="molecule type" value="Genomic_DNA"/>
</dbReference>
<protein>
    <recommendedName>
        <fullName evidence="6">Rubisco LSMT substrate-binding domain-containing protein</fullName>
    </recommendedName>
</protein>
<feature type="signal peptide" evidence="5">
    <location>
        <begin position="1"/>
        <end position="16"/>
    </location>
</feature>
<dbReference type="InterPro" id="IPR046341">
    <property type="entry name" value="SET_dom_sf"/>
</dbReference>
<feature type="chain" id="PRO_5044281691" description="Rubisco LSMT substrate-binding domain-containing protein" evidence="5">
    <location>
        <begin position="17"/>
        <end position="487"/>
    </location>
</feature>
<dbReference type="InterPro" id="IPR050600">
    <property type="entry name" value="SETD3_SETD6_MTase"/>
</dbReference>
<evidence type="ECO:0000256" key="2">
    <source>
        <dbReference type="ARBA" id="ARBA00022679"/>
    </source>
</evidence>
<accession>A0AB34JX58</accession>
<sequence>MLALAVAAALSAGLLSSPHRRLTARAPAPAARAPAEAPPFEEWAYARGILASKLFISDADALRGVLAVEPIAAGEEICVVPRPCCLDLASAEGGGSPIAELVPTALWSELRWFERLGMWLLAERRRGSSSVVSGYIGYLPGPQEFADAPLAWSESELAELRYPPLAAAIREQAEELRRLHARLPAEAGVTLEEVTWAQQLVLSRAFSSRIATPEEAAPPPPPRAEPMGGAKAWLSALPLVGGMVSGQPPPPPPSAMDSMEMAMMPMLDALNHKSSATATCAFDAERNAFVLTAGAAVRKGEQVYLSYGAKSNDELLQLFGFVEENNPHETFLAIGLDEHIASQCANLFGSQSEMERRLALVGQLGLEEAIFAAELTAKGAPPRTMHALRVLVGSAKEVEGDLSLLSSPQSLATEERVWGVLRSYCKVARSVMGGSRKLDLKEAQTKAPRRAMALQLRAEKKRLLSELESRLQLIQTRSRKAKKVLPL</sequence>
<keyword evidence="8" id="KW-1185">Reference proteome</keyword>
<evidence type="ECO:0000256" key="1">
    <source>
        <dbReference type="ARBA" id="ARBA00022603"/>
    </source>
</evidence>
<dbReference type="Pfam" id="PF09273">
    <property type="entry name" value="Rubis-subs-bind"/>
    <property type="match status" value="1"/>
</dbReference>
<dbReference type="SUPFAM" id="SSF82199">
    <property type="entry name" value="SET domain"/>
    <property type="match status" value="1"/>
</dbReference>
<dbReference type="GO" id="GO:0032259">
    <property type="term" value="P:methylation"/>
    <property type="evidence" value="ECO:0007669"/>
    <property type="project" value="UniProtKB-KW"/>
</dbReference>
<organism evidence="7 8">
    <name type="scientific">Prymnesium parvum</name>
    <name type="common">Toxic golden alga</name>
    <dbReference type="NCBI Taxonomy" id="97485"/>
    <lineage>
        <taxon>Eukaryota</taxon>
        <taxon>Haptista</taxon>
        <taxon>Haptophyta</taxon>
        <taxon>Prymnesiophyceae</taxon>
        <taxon>Prymnesiales</taxon>
        <taxon>Prymnesiaceae</taxon>
        <taxon>Prymnesium</taxon>
    </lineage>
</organism>
<dbReference type="PANTHER" id="PTHR13271:SF154">
    <property type="entry name" value="GRIP DOMAIN-CONTAINING PROTEIN"/>
    <property type="match status" value="1"/>
</dbReference>
<dbReference type="Gene3D" id="3.90.1410.10">
    <property type="entry name" value="set domain protein methyltransferase, domain 1"/>
    <property type="match status" value="1"/>
</dbReference>
<reference evidence="7 8" key="1">
    <citation type="journal article" date="2024" name="Science">
        <title>Giant polyketide synthase enzymes in the biosynthesis of giant marine polyether toxins.</title>
        <authorList>
            <person name="Fallon T.R."/>
            <person name="Shende V.V."/>
            <person name="Wierzbicki I.H."/>
            <person name="Pendleton A.L."/>
            <person name="Watervoot N.F."/>
            <person name="Auber R.P."/>
            <person name="Gonzalez D.J."/>
            <person name="Wisecaver J.H."/>
            <person name="Moore B.S."/>
        </authorList>
    </citation>
    <scope>NUCLEOTIDE SEQUENCE [LARGE SCALE GENOMIC DNA]</scope>
    <source>
        <strain evidence="7 8">12B1</strain>
    </source>
</reference>
<dbReference type="PANTHER" id="PTHR13271">
    <property type="entry name" value="UNCHARACTERIZED PUTATIVE METHYLTRANSFERASE"/>
    <property type="match status" value="1"/>
</dbReference>
<dbReference type="InterPro" id="IPR015353">
    <property type="entry name" value="Rubisco_LSMT_subst-bd"/>
</dbReference>
<dbReference type="SUPFAM" id="SSF81822">
    <property type="entry name" value="RuBisCo LSMT C-terminal, substrate-binding domain"/>
    <property type="match status" value="1"/>
</dbReference>
<dbReference type="AlphaFoldDB" id="A0AB34JX58"/>
<dbReference type="Proteomes" id="UP001515480">
    <property type="component" value="Unassembled WGS sequence"/>
</dbReference>
<evidence type="ECO:0000259" key="6">
    <source>
        <dbReference type="Pfam" id="PF09273"/>
    </source>
</evidence>
<evidence type="ECO:0000256" key="5">
    <source>
        <dbReference type="SAM" id="SignalP"/>
    </source>
</evidence>
<evidence type="ECO:0000256" key="4">
    <source>
        <dbReference type="SAM" id="Coils"/>
    </source>
</evidence>
<comment type="caution">
    <text evidence="7">The sequence shown here is derived from an EMBL/GenBank/DDBJ whole genome shotgun (WGS) entry which is preliminary data.</text>
</comment>
<dbReference type="GO" id="GO:0016279">
    <property type="term" value="F:protein-lysine N-methyltransferase activity"/>
    <property type="evidence" value="ECO:0007669"/>
    <property type="project" value="TreeGrafter"/>
</dbReference>
<proteinExistence type="predicted"/>
<feature type="coiled-coil region" evidence="4">
    <location>
        <begin position="457"/>
        <end position="484"/>
    </location>
</feature>
<keyword evidence="1" id="KW-0489">Methyltransferase</keyword>
<evidence type="ECO:0000256" key="3">
    <source>
        <dbReference type="ARBA" id="ARBA00022691"/>
    </source>
</evidence>
<gene>
    <name evidence="7" type="ORF">AB1Y20_020348</name>
</gene>
<keyword evidence="3" id="KW-0949">S-adenosyl-L-methionine</keyword>
<keyword evidence="4" id="KW-0175">Coiled coil</keyword>
<evidence type="ECO:0000313" key="7">
    <source>
        <dbReference type="EMBL" id="KAL1525492.1"/>
    </source>
</evidence>
<keyword evidence="2" id="KW-0808">Transferase</keyword>
<dbReference type="CDD" id="cd10527">
    <property type="entry name" value="SET_LSMT"/>
    <property type="match status" value="1"/>
</dbReference>